<dbReference type="SMART" id="SM00316">
    <property type="entry name" value="S1"/>
    <property type="match status" value="8"/>
</dbReference>
<dbReference type="GO" id="GO:0032040">
    <property type="term" value="C:small-subunit processome"/>
    <property type="evidence" value="ECO:0007669"/>
    <property type="project" value="TreeGrafter"/>
</dbReference>
<dbReference type="InterPro" id="IPR011990">
    <property type="entry name" value="TPR-like_helical_dom_sf"/>
</dbReference>
<dbReference type="EMBL" id="QDEB01028471">
    <property type="protein sequence ID" value="RZC40160.1"/>
    <property type="molecule type" value="Genomic_DNA"/>
</dbReference>
<dbReference type="PANTHER" id="PTHR23270">
    <property type="entry name" value="PROGRAMMED CELL DEATH PROTEIN 11 PRE-RRNA PROCESSING PROTEIN RRP5"/>
    <property type="match status" value="1"/>
</dbReference>
<sequence>KVQSGMIVLSCIRHISNLALQIEFPGLTFGLVTINRISDSFTDMLKTKLQENIEESCNALKSIFKVGQLLPAKIMTVENTDKGRQIQASVNPRDINADKTHNSFKKGTLIWANLISELDHGYELSVGVKNCRVFLPFKNTDAFKKYTVGELLYCVVHKAENSNIATTLTVSAKREHVDKIQVKDDLSSHDLPPGTKIEVQIEVILRHGIKGRFLGNHWCYLDETQMFSKINLAKVTEGSTISAYVLFVEPVTKITYLTLHGLDSLPAPQHELGKIMSAEVVLNASRGIYLKLNEGASGFVANKRLLSALPKDAELDIVDAVRKKYPIGSRHSCRILDYNYMQQLYICTFERKLIKETIFSVKDLKLGQNVAVRVEEVVPNGLIVKAGHVQGFVPNLHLSDVKYNNSIKGKYSVGMTVNARVLNITEEHNVIFTLKQGLVEAETCLSNIENASMNSQYVGFVVQTKISGALVAFYGDVKGWISNKLLNSGNTERYTDPRDYFFIGQVVPVWVLGFRNDKLWLSLSCSQDIKRKKVKIGQNLSGTVTAVHSGGIDVEVGQHKIEATIPAAHLGDDPSLCPLLLTKVSNVNSSTKDIILNIENSSENIEDAQQLLMHNIEDLDRIIQFSQQNNWKLTQKKIGERVECRVEKIDADGSCVVTLPEEVSGLVASHLCCPNVEVGAVIEGVVIDYNFIEGYVHICLKNDVKQRINKIQGGLIRKPLQSSCVAEILISTQFYVLGVLKDSMCNRQLVYLPQFFIKNNTIKPLYDKGAKLKIVLHRKTPNRIIGIPKKLVHALKQTKATKTNQKRQKIEPLEKDLTGDYEDMDTVENEEEKTEMDEKLLGKNEDEHVIEDDATRQDISKKNRPKDKMKLGELCYRVLTHFMCQKMQDRKQNEKKKKMTSKERADLAKREEERITKIEKELADSTATPQTAEQFDRLLLANPNSSELWLKYMAMHIATTELEKAKAVGKRAIETINVTLVKEKFNVWIALINLEVMYGTKESFNKLFEDAVKYNDSLEIYLSVIKLLASSGRLSEMEEKIKKVRSKEKQNSRMWLEIGQIYYSLGKFKEARNIKEAALKSILDKRTQFDLILRFGVMEFQSGDLEQAIANFETILDTYPSKINIWFIYVDQLVKRKKIERARNVLERAVQQRFPMKAMKAIFQKFVSFEEQHGTSETVLEVKKKAKEY</sequence>
<keyword evidence="5" id="KW-0802">TPR repeat</keyword>
<accession>A0A482W4U4</accession>
<feature type="domain" description="S1 motif" evidence="7">
    <location>
        <begin position="5"/>
        <end position="91"/>
    </location>
</feature>
<evidence type="ECO:0000256" key="5">
    <source>
        <dbReference type="PROSITE-ProRule" id="PRU00339"/>
    </source>
</evidence>
<dbReference type="Pfam" id="PF23231">
    <property type="entry name" value="HAT_Syf1_CNRKL1_C"/>
    <property type="match status" value="1"/>
</dbReference>
<keyword evidence="3" id="KW-0677">Repeat</keyword>
<proteinExistence type="predicted"/>
<evidence type="ECO:0000256" key="6">
    <source>
        <dbReference type="SAM" id="MobiDB-lite"/>
    </source>
</evidence>
<evidence type="ECO:0000256" key="3">
    <source>
        <dbReference type="ARBA" id="ARBA00022737"/>
    </source>
</evidence>
<feature type="domain" description="S1 motif" evidence="7">
    <location>
        <begin position="454"/>
        <end position="526"/>
    </location>
</feature>
<dbReference type="SMART" id="SM00386">
    <property type="entry name" value="HAT"/>
    <property type="match status" value="4"/>
</dbReference>
<dbReference type="InterPro" id="IPR003107">
    <property type="entry name" value="HAT"/>
</dbReference>
<feature type="domain" description="S1 motif" evidence="7">
    <location>
        <begin position="367"/>
        <end position="435"/>
    </location>
</feature>
<reference evidence="8 9" key="1">
    <citation type="submission" date="2017-03" db="EMBL/GenBank/DDBJ databases">
        <title>Genome of the blue death feigning beetle - Asbolus verrucosus.</title>
        <authorList>
            <person name="Rider S.D."/>
        </authorList>
    </citation>
    <scope>NUCLEOTIDE SEQUENCE [LARGE SCALE GENOMIC DNA]</scope>
    <source>
        <strain evidence="8">Butters</strain>
        <tissue evidence="8">Head and leg muscle</tissue>
    </source>
</reference>
<dbReference type="PROSITE" id="PS50005">
    <property type="entry name" value="TPR"/>
    <property type="match status" value="1"/>
</dbReference>
<feature type="non-terminal residue" evidence="8">
    <location>
        <position position="1189"/>
    </location>
</feature>
<dbReference type="OrthoDB" id="412781at2759"/>
<evidence type="ECO:0000313" key="8">
    <source>
        <dbReference type="EMBL" id="RZC40160.1"/>
    </source>
</evidence>
<dbReference type="PROSITE" id="PS50126">
    <property type="entry name" value="S1"/>
    <property type="match status" value="4"/>
</dbReference>
<feature type="region of interest" description="Disordered" evidence="6">
    <location>
        <begin position="888"/>
        <end position="910"/>
    </location>
</feature>
<dbReference type="Pfam" id="PF23459">
    <property type="entry name" value="S1_RRP5"/>
    <property type="match status" value="1"/>
</dbReference>
<dbReference type="SUPFAM" id="SSF50249">
    <property type="entry name" value="Nucleic acid-binding proteins"/>
    <property type="match status" value="3"/>
</dbReference>
<dbReference type="InterPro" id="IPR003029">
    <property type="entry name" value="S1_domain"/>
</dbReference>
<keyword evidence="4" id="KW-0539">Nucleus</keyword>
<dbReference type="GO" id="GO:0003723">
    <property type="term" value="F:RNA binding"/>
    <property type="evidence" value="ECO:0007669"/>
    <property type="project" value="TreeGrafter"/>
</dbReference>
<evidence type="ECO:0000313" key="9">
    <source>
        <dbReference type="Proteomes" id="UP000292052"/>
    </source>
</evidence>
<dbReference type="InterPro" id="IPR019734">
    <property type="entry name" value="TPR_rpt"/>
</dbReference>
<organism evidence="8 9">
    <name type="scientific">Asbolus verrucosus</name>
    <name type="common">Desert ironclad beetle</name>
    <dbReference type="NCBI Taxonomy" id="1661398"/>
    <lineage>
        <taxon>Eukaryota</taxon>
        <taxon>Metazoa</taxon>
        <taxon>Ecdysozoa</taxon>
        <taxon>Arthropoda</taxon>
        <taxon>Hexapoda</taxon>
        <taxon>Insecta</taxon>
        <taxon>Pterygota</taxon>
        <taxon>Neoptera</taxon>
        <taxon>Endopterygota</taxon>
        <taxon>Coleoptera</taxon>
        <taxon>Polyphaga</taxon>
        <taxon>Cucujiformia</taxon>
        <taxon>Tenebrionidae</taxon>
        <taxon>Pimeliinae</taxon>
        <taxon>Asbolus</taxon>
    </lineage>
</organism>
<dbReference type="InterPro" id="IPR057302">
    <property type="entry name" value="Rrp5_S1"/>
</dbReference>
<dbReference type="InterPro" id="IPR045209">
    <property type="entry name" value="Rrp5"/>
</dbReference>
<feature type="repeat" description="TPR" evidence="5">
    <location>
        <begin position="1089"/>
        <end position="1122"/>
    </location>
</feature>
<comment type="caution">
    <text evidence="8">The sequence shown here is derived from an EMBL/GenBank/DDBJ whole genome shotgun (WGS) entry which is preliminary data.</text>
</comment>
<gene>
    <name evidence="8" type="ORF">BDFB_003150</name>
</gene>
<dbReference type="SUPFAM" id="SSF48452">
    <property type="entry name" value="TPR-like"/>
    <property type="match status" value="2"/>
</dbReference>
<feature type="domain" description="S1 motif" evidence="7">
    <location>
        <begin position="537"/>
        <end position="610"/>
    </location>
</feature>
<evidence type="ECO:0000256" key="2">
    <source>
        <dbReference type="ARBA" id="ARBA00022552"/>
    </source>
</evidence>
<name>A0A482W4U4_ASBVE</name>
<evidence type="ECO:0000256" key="1">
    <source>
        <dbReference type="ARBA" id="ARBA00004604"/>
    </source>
</evidence>
<dbReference type="STRING" id="1661398.A0A482W4U4"/>
<dbReference type="PANTHER" id="PTHR23270:SF10">
    <property type="entry name" value="PROTEIN RRP5 HOMOLOG"/>
    <property type="match status" value="1"/>
</dbReference>
<dbReference type="Gene3D" id="1.25.40.10">
    <property type="entry name" value="Tetratricopeptide repeat domain"/>
    <property type="match status" value="1"/>
</dbReference>
<dbReference type="GO" id="GO:0006364">
    <property type="term" value="P:rRNA processing"/>
    <property type="evidence" value="ECO:0007669"/>
    <property type="project" value="UniProtKB-KW"/>
</dbReference>
<dbReference type="Proteomes" id="UP000292052">
    <property type="component" value="Unassembled WGS sequence"/>
</dbReference>
<dbReference type="InterPro" id="IPR012340">
    <property type="entry name" value="NA-bd_OB-fold"/>
</dbReference>
<feature type="non-terminal residue" evidence="8">
    <location>
        <position position="1"/>
    </location>
</feature>
<evidence type="ECO:0000259" key="7">
    <source>
        <dbReference type="PROSITE" id="PS50126"/>
    </source>
</evidence>
<evidence type="ECO:0000256" key="4">
    <source>
        <dbReference type="ARBA" id="ARBA00023242"/>
    </source>
</evidence>
<feature type="compositionally biased region" description="Basic and acidic residues" evidence="6">
    <location>
        <begin position="900"/>
        <end position="910"/>
    </location>
</feature>
<dbReference type="Gene3D" id="2.40.50.140">
    <property type="entry name" value="Nucleic acid-binding proteins"/>
    <property type="match status" value="4"/>
</dbReference>
<protein>
    <submittedName>
        <fullName evidence="8">RRP5-like protein</fullName>
    </submittedName>
</protein>
<comment type="subcellular location">
    <subcellularLocation>
        <location evidence="1">Nucleus</location>
        <location evidence="1">Nucleolus</location>
    </subcellularLocation>
</comment>
<dbReference type="InterPro" id="IPR055430">
    <property type="entry name" value="HAT_Syf1_CNRKL1_C"/>
</dbReference>
<dbReference type="AlphaFoldDB" id="A0A482W4U4"/>
<keyword evidence="2" id="KW-0698">rRNA processing</keyword>
<keyword evidence="9" id="KW-1185">Reference proteome</keyword>